<evidence type="ECO:0000313" key="9">
    <source>
        <dbReference type="EMBL" id="OMD42823.1"/>
    </source>
</evidence>
<feature type="transmembrane region" description="Helical" evidence="7">
    <location>
        <begin position="275"/>
        <end position="294"/>
    </location>
</feature>
<dbReference type="GO" id="GO:0016746">
    <property type="term" value="F:acyltransferase activity"/>
    <property type="evidence" value="ECO:0007669"/>
    <property type="project" value="UniProtKB-KW"/>
</dbReference>
<dbReference type="RefSeq" id="WP_076113257.1">
    <property type="nucleotide sequence ID" value="NZ_MPTB01000038.1"/>
</dbReference>
<proteinExistence type="inferred from homology"/>
<keyword evidence="9" id="KW-0808">Transferase</keyword>
<dbReference type="PANTHER" id="PTHR40074:SF2">
    <property type="entry name" value="O-ACETYLTRANSFERASE WECH"/>
    <property type="match status" value="1"/>
</dbReference>
<accession>A0ABX3H331</accession>
<dbReference type="InterPro" id="IPR002656">
    <property type="entry name" value="Acyl_transf_3_dom"/>
</dbReference>
<gene>
    <name evidence="9" type="ORF">BSK56_25120</name>
</gene>
<evidence type="ECO:0000259" key="8">
    <source>
        <dbReference type="Pfam" id="PF01757"/>
    </source>
</evidence>
<feature type="transmembrane region" description="Helical" evidence="7">
    <location>
        <begin position="336"/>
        <end position="357"/>
    </location>
</feature>
<dbReference type="Pfam" id="PF01757">
    <property type="entry name" value="Acyl_transf_3"/>
    <property type="match status" value="1"/>
</dbReference>
<feature type="transmembrane region" description="Helical" evidence="7">
    <location>
        <begin position="90"/>
        <end position="111"/>
    </location>
</feature>
<evidence type="ECO:0000256" key="4">
    <source>
        <dbReference type="ARBA" id="ARBA00022692"/>
    </source>
</evidence>
<sequence>MNSIKKERLPQLDIFRALAILGVLHVHATSFAAGEQALQSPYYVWINGVNIFFRFGTPCFIFLSSFVLFYNYYGRPVTRGLMLNFYRRRLTYILLPYLLASIGYHLMVLYINGQLLDDPLTNLSSFMYALITGSAYTHLYFVFISIQFYLVFPLILQLMQKSKTMVTWAIPFGLIIQWAFVFLNKYQLQLVDKASYAPTYMAYYMMGAYLAIHFDKIKPWLERPFKEWSNKQTGETLVLWGSWLAASFIQIHLWYQGRHFGHWVNSLWYELLWNAHSMLSALVLLHATFLIYRTASRGVNAFMTRLGEISFAVYLLHPLILVLYRRFRYNIPLDSLAYVLFVHGGLIVALGISWVVVQISFRQIRWSWIAFGSVPRSLAPQPKREPEAVLTLDNSHGKA</sequence>
<comment type="caution">
    <text evidence="9">The sequence shown here is derived from an EMBL/GenBank/DDBJ whole genome shotgun (WGS) entry which is preliminary data.</text>
</comment>
<evidence type="ECO:0000256" key="1">
    <source>
        <dbReference type="ARBA" id="ARBA00004651"/>
    </source>
</evidence>
<dbReference type="EMBL" id="MPTB01000038">
    <property type="protein sequence ID" value="OMD42823.1"/>
    <property type="molecule type" value="Genomic_DNA"/>
</dbReference>
<name>A0ABX3H331_PAEBO</name>
<protein>
    <submittedName>
        <fullName evidence="9">Acyltransferase</fullName>
    </submittedName>
</protein>
<keyword evidence="3" id="KW-1003">Cell membrane</keyword>
<dbReference type="PANTHER" id="PTHR40074">
    <property type="entry name" value="O-ACETYLTRANSFERASE WECH"/>
    <property type="match status" value="1"/>
</dbReference>
<organism evidence="9 10">
    <name type="scientific">Paenibacillus borealis</name>
    <dbReference type="NCBI Taxonomy" id="160799"/>
    <lineage>
        <taxon>Bacteria</taxon>
        <taxon>Bacillati</taxon>
        <taxon>Bacillota</taxon>
        <taxon>Bacilli</taxon>
        <taxon>Bacillales</taxon>
        <taxon>Paenibacillaceae</taxon>
        <taxon>Paenibacillus</taxon>
    </lineage>
</organism>
<evidence type="ECO:0000256" key="3">
    <source>
        <dbReference type="ARBA" id="ARBA00022475"/>
    </source>
</evidence>
<feature type="transmembrane region" description="Helical" evidence="7">
    <location>
        <begin position="236"/>
        <end position="255"/>
    </location>
</feature>
<keyword evidence="5 7" id="KW-1133">Transmembrane helix</keyword>
<reference evidence="9 10" key="1">
    <citation type="submission" date="2016-10" db="EMBL/GenBank/DDBJ databases">
        <title>Paenibacillus species isolates.</title>
        <authorList>
            <person name="Beno S.M."/>
        </authorList>
    </citation>
    <scope>NUCLEOTIDE SEQUENCE [LARGE SCALE GENOMIC DNA]</scope>
    <source>
        <strain evidence="9 10">FSL H7-0744</strain>
    </source>
</reference>
<keyword evidence="6 7" id="KW-0472">Membrane</keyword>
<keyword evidence="4 7" id="KW-0812">Transmembrane</keyword>
<comment type="similarity">
    <text evidence="2">Belongs to the acyltransferase 3 family.</text>
</comment>
<evidence type="ECO:0000313" key="10">
    <source>
        <dbReference type="Proteomes" id="UP000187412"/>
    </source>
</evidence>
<keyword evidence="10" id="KW-1185">Reference proteome</keyword>
<feature type="transmembrane region" description="Helical" evidence="7">
    <location>
        <begin position="126"/>
        <end position="152"/>
    </location>
</feature>
<keyword evidence="9" id="KW-0012">Acyltransferase</keyword>
<feature type="domain" description="Acyltransferase 3" evidence="8">
    <location>
        <begin position="11"/>
        <end position="356"/>
    </location>
</feature>
<evidence type="ECO:0000256" key="7">
    <source>
        <dbReference type="SAM" id="Phobius"/>
    </source>
</evidence>
<feature type="transmembrane region" description="Helical" evidence="7">
    <location>
        <begin position="306"/>
        <end position="324"/>
    </location>
</feature>
<evidence type="ECO:0000256" key="2">
    <source>
        <dbReference type="ARBA" id="ARBA00007400"/>
    </source>
</evidence>
<dbReference type="Proteomes" id="UP000187412">
    <property type="component" value="Unassembled WGS sequence"/>
</dbReference>
<comment type="subcellular location">
    <subcellularLocation>
        <location evidence="1">Cell membrane</location>
        <topology evidence="1">Multi-pass membrane protein</topology>
    </subcellularLocation>
</comment>
<feature type="transmembrane region" description="Helical" evidence="7">
    <location>
        <begin position="164"/>
        <end position="183"/>
    </location>
</feature>
<feature type="transmembrane region" description="Helical" evidence="7">
    <location>
        <begin position="195"/>
        <end position="215"/>
    </location>
</feature>
<evidence type="ECO:0000256" key="6">
    <source>
        <dbReference type="ARBA" id="ARBA00023136"/>
    </source>
</evidence>
<feature type="transmembrane region" description="Helical" evidence="7">
    <location>
        <begin position="42"/>
        <end position="69"/>
    </location>
</feature>
<evidence type="ECO:0000256" key="5">
    <source>
        <dbReference type="ARBA" id="ARBA00022989"/>
    </source>
</evidence>